<keyword evidence="4 7" id="KW-0812">Transmembrane</keyword>
<dbReference type="GO" id="GO:0008961">
    <property type="term" value="F:phosphatidylglycerol-prolipoprotein diacylglyceryl transferase activity"/>
    <property type="evidence" value="ECO:0007669"/>
    <property type="project" value="UniProtKB-UniRule"/>
</dbReference>
<evidence type="ECO:0000256" key="4">
    <source>
        <dbReference type="ARBA" id="ARBA00022692"/>
    </source>
</evidence>
<dbReference type="AlphaFoldDB" id="A0A2T8HUF7"/>
<feature type="transmembrane region" description="Helical" evidence="7">
    <location>
        <begin position="227"/>
        <end position="247"/>
    </location>
</feature>
<keyword evidence="2 7" id="KW-1003">Cell membrane</keyword>
<evidence type="ECO:0000256" key="1">
    <source>
        <dbReference type="ARBA" id="ARBA00007150"/>
    </source>
</evidence>
<evidence type="ECO:0000256" key="6">
    <source>
        <dbReference type="ARBA" id="ARBA00023136"/>
    </source>
</evidence>
<dbReference type="RefSeq" id="WP_116558093.1">
    <property type="nucleotide sequence ID" value="NZ_QDKM01000003.1"/>
</dbReference>
<dbReference type="InterPro" id="IPR001640">
    <property type="entry name" value="Lgt"/>
</dbReference>
<dbReference type="PROSITE" id="PS01311">
    <property type="entry name" value="LGT"/>
    <property type="match status" value="1"/>
</dbReference>
<dbReference type="PANTHER" id="PTHR30589">
    <property type="entry name" value="PROLIPOPROTEIN DIACYLGLYCERYL TRANSFERASE"/>
    <property type="match status" value="1"/>
</dbReference>
<feature type="transmembrane region" description="Helical" evidence="7">
    <location>
        <begin position="27"/>
        <end position="46"/>
    </location>
</feature>
<organism evidence="8 9">
    <name type="scientific">Pararhodobacter oceanensis</name>
    <dbReference type="NCBI Taxonomy" id="2172121"/>
    <lineage>
        <taxon>Bacteria</taxon>
        <taxon>Pseudomonadati</taxon>
        <taxon>Pseudomonadota</taxon>
        <taxon>Alphaproteobacteria</taxon>
        <taxon>Rhodobacterales</taxon>
        <taxon>Paracoccaceae</taxon>
        <taxon>Pararhodobacter</taxon>
    </lineage>
</organism>
<dbReference type="GO" id="GO:0042158">
    <property type="term" value="P:lipoprotein biosynthetic process"/>
    <property type="evidence" value="ECO:0007669"/>
    <property type="project" value="UniProtKB-UniRule"/>
</dbReference>
<dbReference type="NCBIfam" id="TIGR00544">
    <property type="entry name" value="lgt"/>
    <property type="match status" value="1"/>
</dbReference>
<comment type="pathway">
    <text evidence="7">Protein modification; lipoprotein biosynthesis (diacylglyceryl transfer).</text>
</comment>
<keyword evidence="6 7" id="KW-0472">Membrane</keyword>
<gene>
    <name evidence="7" type="primary">lgt</name>
    <name evidence="8" type="ORF">DDE20_08725</name>
</gene>
<dbReference type="UniPathway" id="UPA00664"/>
<keyword evidence="5 7" id="KW-1133">Transmembrane helix</keyword>
<comment type="function">
    <text evidence="7">Catalyzes the transfer of the diacylglyceryl group from phosphatidylglycerol to the sulfhydryl group of the N-terminal cysteine of a prolipoprotein, the first step in the formation of mature lipoproteins.</text>
</comment>
<dbReference type="EC" id="2.5.1.145" evidence="7"/>
<feature type="transmembrane region" description="Helical" evidence="7">
    <location>
        <begin position="67"/>
        <end position="90"/>
    </location>
</feature>
<evidence type="ECO:0000256" key="3">
    <source>
        <dbReference type="ARBA" id="ARBA00022679"/>
    </source>
</evidence>
<protein>
    <recommendedName>
        <fullName evidence="7">Phosphatidylglycerol--prolipoprotein diacylglyceryl transferase</fullName>
        <ecNumber evidence="7">2.5.1.145</ecNumber>
    </recommendedName>
</protein>
<sequence length="296" mass="32710">MHALIDFPSFLRPEIFSLDLGGFSFALRWYALAYIAGFVIGWRVILRTLRRPTLWPGLEAPMRGEQVEALLTWIIIGVILGGRLGFVLFYQPAFYLAHPAQILRVWEGGMSFHGGLAGATLAGFWFARRKGIAASALGDAMAMVIPIGLGLGRLANFINAELWGHPTTLPWGVRFPGSGGLCPQDWPYECARHPTQLYEAGMEGLLLGLVIWWLVTRRDALRMPWLVTGVFLAGYGLARMIVEIWRMPDDQFLAADPAGYVVRLGDIGLTMGQTLSLPMVLIGAALIIHARRRGPQ</sequence>
<dbReference type="Proteomes" id="UP000245911">
    <property type="component" value="Unassembled WGS sequence"/>
</dbReference>
<comment type="similarity">
    <text evidence="1 7">Belongs to the Lgt family.</text>
</comment>
<dbReference type="PANTHER" id="PTHR30589:SF0">
    <property type="entry name" value="PHOSPHATIDYLGLYCEROL--PROLIPOPROTEIN DIACYLGLYCERYL TRANSFERASE"/>
    <property type="match status" value="1"/>
</dbReference>
<feature type="transmembrane region" description="Helical" evidence="7">
    <location>
        <begin position="267"/>
        <end position="288"/>
    </location>
</feature>
<proteinExistence type="inferred from homology"/>
<dbReference type="GO" id="GO:0005886">
    <property type="term" value="C:plasma membrane"/>
    <property type="evidence" value="ECO:0007669"/>
    <property type="project" value="UniProtKB-SubCell"/>
</dbReference>
<comment type="subcellular location">
    <subcellularLocation>
        <location evidence="7">Cell membrane</location>
        <topology evidence="7">Multi-pass membrane protein</topology>
    </subcellularLocation>
</comment>
<keyword evidence="9" id="KW-1185">Reference proteome</keyword>
<evidence type="ECO:0000256" key="7">
    <source>
        <dbReference type="HAMAP-Rule" id="MF_01147"/>
    </source>
</evidence>
<evidence type="ECO:0000313" key="9">
    <source>
        <dbReference type="Proteomes" id="UP000245911"/>
    </source>
</evidence>
<comment type="caution">
    <text evidence="8">The sequence shown here is derived from an EMBL/GenBank/DDBJ whole genome shotgun (WGS) entry which is preliminary data.</text>
</comment>
<evidence type="ECO:0000313" key="8">
    <source>
        <dbReference type="EMBL" id="PVH29097.1"/>
    </source>
</evidence>
<reference evidence="8 9" key="1">
    <citation type="submission" date="2018-04" db="EMBL/GenBank/DDBJ databases">
        <title>Pararhodobacter oceanense sp. nov., isolated from marine intertidal sediment.</title>
        <authorList>
            <person name="Wang X.-L."/>
            <person name="Du Z.-J."/>
        </authorList>
    </citation>
    <scope>NUCLEOTIDE SEQUENCE [LARGE SCALE GENOMIC DNA]</scope>
    <source>
        <strain evidence="8 9">AM505</strain>
    </source>
</reference>
<dbReference type="OrthoDB" id="871140at2"/>
<feature type="transmembrane region" description="Helical" evidence="7">
    <location>
        <begin position="140"/>
        <end position="158"/>
    </location>
</feature>
<comment type="catalytic activity">
    <reaction evidence="7">
        <text>L-cysteinyl-[prolipoprotein] + a 1,2-diacyl-sn-glycero-3-phospho-(1'-sn-glycerol) = an S-1,2-diacyl-sn-glyceryl-L-cysteinyl-[prolipoprotein] + sn-glycerol 1-phosphate + H(+)</text>
        <dbReference type="Rhea" id="RHEA:56712"/>
        <dbReference type="Rhea" id="RHEA-COMP:14679"/>
        <dbReference type="Rhea" id="RHEA-COMP:14680"/>
        <dbReference type="ChEBI" id="CHEBI:15378"/>
        <dbReference type="ChEBI" id="CHEBI:29950"/>
        <dbReference type="ChEBI" id="CHEBI:57685"/>
        <dbReference type="ChEBI" id="CHEBI:64716"/>
        <dbReference type="ChEBI" id="CHEBI:140658"/>
        <dbReference type="EC" id="2.5.1.145"/>
    </reaction>
</comment>
<keyword evidence="8" id="KW-0449">Lipoprotein</keyword>
<dbReference type="HAMAP" id="MF_01147">
    <property type="entry name" value="Lgt"/>
    <property type="match status" value="1"/>
</dbReference>
<keyword evidence="3 7" id="KW-0808">Transferase</keyword>
<evidence type="ECO:0000256" key="5">
    <source>
        <dbReference type="ARBA" id="ARBA00022989"/>
    </source>
</evidence>
<dbReference type="Pfam" id="PF01790">
    <property type="entry name" value="LGT"/>
    <property type="match status" value="1"/>
</dbReference>
<feature type="transmembrane region" description="Helical" evidence="7">
    <location>
        <begin position="110"/>
        <end position="128"/>
    </location>
</feature>
<dbReference type="EMBL" id="QDKM01000003">
    <property type="protein sequence ID" value="PVH29097.1"/>
    <property type="molecule type" value="Genomic_DNA"/>
</dbReference>
<evidence type="ECO:0000256" key="2">
    <source>
        <dbReference type="ARBA" id="ARBA00022475"/>
    </source>
</evidence>
<feature type="binding site" evidence="7">
    <location>
        <position position="153"/>
    </location>
    <ligand>
        <name>a 1,2-diacyl-sn-glycero-3-phospho-(1'-sn-glycerol)</name>
        <dbReference type="ChEBI" id="CHEBI:64716"/>
    </ligand>
</feature>
<name>A0A2T8HUF7_9RHOB</name>
<accession>A0A2T8HUF7</accession>
<feature type="transmembrane region" description="Helical" evidence="7">
    <location>
        <begin position="197"/>
        <end position="215"/>
    </location>
</feature>